<keyword evidence="2" id="KW-0812">Transmembrane</keyword>
<feature type="signal peptide" evidence="3">
    <location>
        <begin position="1"/>
        <end position="21"/>
    </location>
</feature>
<feature type="chain" id="PRO_5032652786" evidence="3">
    <location>
        <begin position="22"/>
        <end position="664"/>
    </location>
</feature>
<evidence type="ECO:0000313" key="5">
    <source>
        <dbReference type="Proteomes" id="UP000663852"/>
    </source>
</evidence>
<gene>
    <name evidence="4" type="ORF">EDS130_LOCUS25336</name>
</gene>
<keyword evidence="2" id="KW-1133">Transmembrane helix</keyword>
<sequence>MKLIWYLVIGVFCVVHNVIDSAHFRGGIISWRPLNSTPSGSTAQILIHQRYFWNRVWGSFTPPYCTEANVAAQSPIPVGSFMTCLVNCTSSNYPGGGLSTIMTTTDCQTNPIIQSWAGERYDLLTLTLTTSITIGFQSSAWMGALFWGGGGAWSIVNRLNLGLRPDGYINTSPVTNTLPVVFYQKSVPVVHVVQMADNDGTDILQCRWSNSNSGTNYNRVDECGGVCSGLPAGTILTASNCTLSFTLPTANLYYACALQIEDYYNSVATNPMSSIPIQFLFYAYVASSGACPQRPQIIGARPNRACIGVPIGVQLNETIIVQTYCPGQTIVDFVTSSPYGMTHSAISNPTANTWTMTLTWTPVSAQSGPQGFCAGALDNSSLQSDPWCITYLVDYTSPNLIRPAVVQGTASPVGTVFQNQSMFLIQATSLVGRPSRNSTYICFNDEATNVSVLCYDAGYAANIIYTGYTIVITTNYTWTPGKFYYVTMDSGFASGSVFCHAESAPVTDPTFWRFNIWNPAVSSTTTTTTTPFTTATVTTKPTSTTSINTLLTTTGIVITTTTPITTNATTASTSPPTTAAPTTAGPTASASTTQSTVAVMYPKDFELACVQTIALMTPITYVILAPAYAMLLYAGLTKLSHLFNPVNINAKRRHKLRLQRILGN</sequence>
<feature type="region of interest" description="Disordered" evidence="1">
    <location>
        <begin position="567"/>
        <end position="589"/>
    </location>
</feature>
<dbReference type="OrthoDB" id="5983315at2759"/>
<organism evidence="4 5">
    <name type="scientific">Adineta ricciae</name>
    <name type="common">Rotifer</name>
    <dbReference type="NCBI Taxonomy" id="249248"/>
    <lineage>
        <taxon>Eukaryota</taxon>
        <taxon>Metazoa</taxon>
        <taxon>Spiralia</taxon>
        <taxon>Gnathifera</taxon>
        <taxon>Rotifera</taxon>
        <taxon>Eurotatoria</taxon>
        <taxon>Bdelloidea</taxon>
        <taxon>Adinetida</taxon>
        <taxon>Adinetidae</taxon>
        <taxon>Adineta</taxon>
    </lineage>
</organism>
<feature type="transmembrane region" description="Helical" evidence="2">
    <location>
        <begin position="613"/>
        <end position="634"/>
    </location>
</feature>
<name>A0A814WC92_ADIRI</name>
<comment type="caution">
    <text evidence="4">The sequence shown here is derived from an EMBL/GenBank/DDBJ whole genome shotgun (WGS) entry which is preliminary data.</text>
</comment>
<reference evidence="4" key="1">
    <citation type="submission" date="2021-02" db="EMBL/GenBank/DDBJ databases">
        <authorList>
            <person name="Nowell W R."/>
        </authorList>
    </citation>
    <scope>NUCLEOTIDE SEQUENCE</scope>
</reference>
<evidence type="ECO:0000256" key="2">
    <source>
        <dbReference type="SAM" id="Phobius"/>
    </source>
</evidence>
<keyword evidence="2" id="KW-0472">Membrane</keyword>
<evidence type="ECO:0000256" key="1">
    <source>
        <dbReference type="SAM" id="MobiDB-lite"/>
    </source>
</evidence>
<dbReference type="AlphaFoldDB" id="A0A814WC92"/>
<evidence type="ECO:0000313" key="4">
    <source>
        <dbReference type="EMBL" id="CAF1200438.1"/>
    </source>
</evidence>
<dbReference type="EMBL" id="CAJNOJ010000148">
    <property type="protein sequence ID" value="CAF1200438.1"/>
    <property type="molecule type" value="Genomic_DNA"/>
</dbReference>
<accession>A0A814WC92</accession>
<keyword evidence="3" id="KW-0732">Signal</keyword>
<proteinExistence type="predicted"/>
<protein>
    <submittedName>
        <fullName evidence="4">Uncharacterized protein</fullName>
    </submittedName>
</protein>
<evidence type="ECO:0000256" key="3">
    <source>
        <dbReference type="SAM" id="SignalP"/>
    </source>
</evidence>
<dbReference type="Proteomes" id="UP000663852">
    <property type="component" value="Unassembled WGS sequence"/>
</dbReference>